<dbReference type="RefSeq" id="XP_056525054.1">
    <property type="nucleotide sequence ID" value="XM_056662941.1"/>
</dbReference>
<protein>
    <submittedName>
        <fullName evidence="1">Uncharacterized protein</fullName>
    </submittedName>
</protein>
<name>A0A9W9HBR2_9EURO</name>
<dbReference type="EMBL" id="JAPQKL010000002">
    <property type="protein sequence ID" value="KAJ5143410.1"/>
    <property type="molecule type" value="Genomic_DNA"/>
</dbReference>
<dbReference type="GeneID" id="81402111"/>
<evidence type="ECO:0000313" key="2">
    <source>
        <dbReference type="Proteomes" id="UP001149079"/>
    </source>
</evidence>
<dbReference type="Proteomes" id="UP001149079">
    <property type="component" value="Unassembled WGS sequence"/>
</dbReference>
<reference evidence="1" key="2">
    <citation type="journal article" date="2023" name="IMA Fungus">
        <title>Comparative genomic study of the Penicillium genus elucidates a diverse pangenome and 15 lateral gene transfer events.</title>
        <authorList>
            <person name="Petersen C."/>
            <person name="Sorensen T."/>
            <person name="Nielsen M.R."/>
            <person name="Sondergaard T.E."/>
            <person name="Sorensen J.L."/>
            <person name="Fitzpatrick D.A."/>
            <person name="Frisvad J.C."/>
            <person name="Nielsen K.L."/>
        </authorList>
    </citation>
    <scope>NUCLEOTIDE SEQUENCE</scope>
    <source>
        <strain evidence="1">IBT 22155</strain>
    </source>
</reference>
<sequence length="79" mass="8483">MICAPQGTLCRKGQRRTAAGHAVGAQNGGQMGVAPWPRGYRCPACRRVTETNTQKVLVSGARFEYFPELEAAAFSPSIT</sequence>
<evidence type="ECO:0000313" key="1">
    <source>
        <dbReference type="EMBL" id="KAJ5143410.1"/>
    </source>
</evidence>
<dbReference type="AlphaFoldDB" id="A0A9W9HBR2"/>
<proteinExistence type="predicted"/>
<reference evidence="1" key="1">
    <citation type="submission" date="2022-11" db="EMBL/GenBank/DDBJ databases">
        <authorList>
            <person name="Petersen C."/>
        </authorList>
    </citation>
    <scope>NUCLEOTIDE SEQUENCE</scope>
    <source>
        <strain evidence="1">IBT 22155</strain>
    </source>
</reference>
<comment type="caution">
    <text evidence="1">The sequence shown here is derived from an EMBL/GenBank/DDBJ whole genome shotgun (WGS) entry which is preliminary data.</text>
</comment>
<gene>
    <name evidence="1" type="ORF">N7515_002197</name>
</gene>
<organism evidence="1 2">
    <name type="scientific">Penicillium bovifimosum</name>
    <dbReference type="NCBI Taxonomy" id="126998"/>
    <lineage>
        <taxon>Eukaryota</taxon>
        <taxon>Fungi</taxon>
        <taxon>Dikarya</taxon>
        <taxon>Ascomycota</taxon>
        <taxon>Pezizomycotina</taxon>
        <taxon>Eurotiomycetes</taxon>
        <taxon>Eurotiomycetidae</taxon>
        <taxon>Eurotiales</taxon>
        <taxon>Aspergillaceae</taxon>
        <taxon>Penicillium</taxon>
    </lineage>
</organism>
<accession>A0A9W9HBR2</accession>
<keyword evidence="2" id="KW-1185">Reference proteome</keyword>